<keyword evidence="1" id="KW-0328">Glycosyltransferase</keyword>
<dbReference type="GO" id="GO:0016757">
    <property type="term" value="F:glycosyltransferase activity"/>
    <property type="evidence" value="ECO:0007669"/>
    <property type="project" value="UniProtKB-KW"/>
</dbReference>
<keyword evidence="1" id="KW-0808">Transferase</keyword>
<dbReference type="EMBL" id="JACGWN010000003">
    <property type="protein sequence ID" value="KAL0454229.1"/>
    <property type="molecule type" value="Genomic_DNA"/>
</dbReference>
<reference evidence="1" key="2">
    <citation type="journal article" date="2024" name="Plant">
        <title>Genomic evolution and insights into agronomic trait innovations of Sesamum species.</title>
        <authorList>
            <person name="Miao H."/>
            <person name="Wang L."/>
            <person name="Qu L."/>
            <person name="Liu H."/>
            <person name="Sun Y."/>
            <person name="Le M."/>
            <person name="Wang Q."/>
            <person name="Wei S."/>
            <person name="Zheng Y."/>
            <person name="Lin W."/>
            <person name="Duan Y."/>
            <person name="Cao H."/>
            <person name="Xiong S."/>
            <person name="Wang X."/>
            <person name="Wei L."/>
            <person name="Li C."/>
            <person name="Ma Q."/>
            <person name="Ju M."/>
            <person name="Zhao R."/>
            <person name="Li G."/>
            <person name="Mu C."/>
            <person name="Tian Q."/>
            <person name="Mei H."/>
            <person name="Zhang T."/>
            <person name="Gao T."/>
            <person name="Zhang H."/>
        </authorList>
    </citation>
    <scope>NUCLEOTIDE SEQUENCE</scope>
    <source>
        <strain evidence="1">KEN1</strain>
    </source>
</reference>
<comment type="caution">
    <text evidence="1">The sequence shown here is derived from an EMBL/GenBank/DDBJ whole genome shotgun (WGS) entry which is preliminary data.</text>
</comment>
<protein>
    <submittedName>
        <fullName evidence="1">Fucosyltransferase-like protein</fullName>
    </submittedName>
</protein>
<accession>A0AAW2XM49</accession>
<gene>
    <name evidence="1" type="ORF">Slati_0762100</name>
</gene>
<dbReference type="AlphaFoldDB" id="A0AAW2XM49"/>
<organism evidence="1">
    <name type="scientific">Sesamum latifolium</name>
    <dbReference type="NCBI Taxonomy" id="2727402"/>
    <lineage>
        <taxon>Eukaryota</taxon>
        <taxon>Viridiplantae</taxon>
        <taxon>Streptophyta</taxon>
        <taxon>Embryophyta</taxon>
        <taxon>Tracheophyta</taxon>
        <taxon>Spermatophyta</taxon>
        <taxon>Magnoliopsida</taxon>
        <taxon>eudicotyledons</taxon>
        <taxon>Gunneridae</taxon>
        <taxon>Pentapetalae</taxon>
        <taxon>asterids</taxon>
        <taxon>lamiids</taxon>
        <taxon>Lamiales</taxon>
        <taxon>Pedaliaceae</taxon>
        <taxon>Sesamum</taxon>
    </lineage>
</organism>
<name>A0AAW2XM49_9LAMI</name>
<proteinExistence type="predicted"/>
<sequence>MQSVFLRSNNLTLDALSSAVVLKFKSLKHVPVWKPERPESLKGGDELKVYRIYPIGKTQRQALYTFRFKGDSNFRNHIERHPCAKFEVILV</sequence>
<reference evidence="1" key="1">
    <citation type="submission" date="2020-06" db="EMBL/GenBank/DDBJ databases">
        <authorList>
            <person name="Li T."/>
            <person name="Hu X."/>
            <person name="Zhang T."/>
            <person name="Song X."/>
            <person name="Zhang H."/>
            <person name="Dai N."/>
            <person name="Sheng W."/>
            <person name="Hou X."/>
            <person name="Wei L."/>
        </authorList>
    </citation>
    <scope>NUCLEOTIDE SEQUENCE</scope>
    <source>
        <strain evidence="1">KEN1</strain>
        <tissue evidence="1">Leaf</tissue>
    </source>
</reference>
<evidence type="ECO:0000313" key="1">
    <source>
        <dbReference type="EMBL" id="KAL0454229.1"/>
    </source>
</evidence>